<proteinExistence type="predicted"/>
<comment type="caution">
    <text evidence="1">The sequence shown here is derived from an EMBL/GenBank/DDBJ whole genome shotgun (WGS) entry which is preliminary data.</text>
</comment>
<evidence type="ECO:0000313" key="2">
    <source>
        <dbReference type="Proteomes" id="UP001141806"/>
    </source>
</evidence>
<dbReference type="Proteomes" id="UP001141806">
    <property type="component" value="Unassembled WGS sequence"/>
</dbReference>
<organism evidence="1 2">
    <name type="scientific">Protea cynaroides</name>
    <dbReference type="NCBI Taxonomy" id="273540"/>
    <lineage>
        <taxon>Eukaryota</taxon>
        <taxon>Viridiplantae</taxon>
        <taxon>Streptophyta</taxon>
        <taxon>Embryophyta</taxon>
        <taxon>Tracheophyta</taxon>
        <taxon>Spermatophyta</taxon>
        <taxon>Magnoliopsida</taxon>
        <taxon>Proteales</taxon>
        <taxon>Proteaceae</taxon>
        <taxon>Protea</taxon>
    </lineage>
</organism>
<name>A0A9Q0GP75_9MAGN</name>
<keyword evidence="2" id="KW-1185">Reference proteome</keyword>
<reference evidence="1" key="1">
    <citation type="journal article" date="2023" name="Plant J.">
        <title>The genome of the king protea, Protea cynaroides.</title>
        <authorList>
            <person name="Chang J."/>
            <person name="Duong T.A."/>
            <person name="Schoeman C."/>
            <person name="Ma X."/>
            <person name="Roodt D."/>
            <person name="Barker N."/>
            <person name="Li Z."/>
            <person name="Van de Peer Y."/>
            <person name="Mizrachi E."/>
        </authorList>
    </citation>
    <scope>NUCLEOTIDE SEQUENCE</scope>
    <source>
        <tissue evidence="1">Young leaves</tissue>
    </source>
</reference>
<dbReference type="OrthoDB" id="15808at2759"/>
<dbReference type="AlphaFoldDB" id="A0A9Q0GP75"/>
<protein>
    <submittedName>
        <fullName evidence="1">Uncharacterized protein</fullName>
    </submittedName>
</protein>
<gene>
    <name evidence="1" type="ORF">NE237_008294</name>
</gene>
<sequence length="242" mass="26997">MGGNLHKYPCVAYENLRASQEEFFRNKGSIERVPDLDELQNYRITNTKYEQKNPIIQDFETAGVSDDKAMEGIRGLTGGEWSRYAEPQGSLTVNTVTTRSFMFDEDNPVTEARCGRETRRVSFNPNTVVHGTEVMEGLHNNNGTEGTITLGHDVKQLATATKSIAAIFMACGVDITKALKSTDPKSEADKLHPLAMLADDLKLIIKRESTVIYPILFHWYPTVGILASMLLHQLYGDKLVSL</sequence>
<dbReference type="EMBL" id="JAMYWD010000865">
    <property type="protein sequence ID" value="KAJ4946684.1"/>
    <property type="molecule type" value="Genomic_DNA"/>
</dbReference>
<evidence type="ECO:0000313" key="1">
    <source>
        <dbReference type="EMBL" id="KAJ4946684.1"/>
    </source>
</evidence>
<accession>A0A9Q0GP75</accession>